<sequence length="83" mass="8960">MSEALVTSHTEAEIAYAELRERAGQGETDAFTASAFPVGRAYDRVLPPTRFTTTQRVAVARAVARGLDPDAPMHLTRSVILSS</sequence>
<dbReference type="EMBL" id="BMNK01000009">
    <property type="protein sequence ID" value="GGP10498.1"/>
    <property type="molecule type" value="Genomic_DNA"/>
</dbReference>
<reference evidence="1" key="2">
    <citation type="submission" date="2020-09" db="EMBL/GenBank/DDBJ databases">
        <authorList>
            <person name="Sun Q."/>
            <person name="Zhou Y."/>
        </authorList>
    </citation>
    <scope>NUCLEOTIDE SEQUENCE</scope>
    <source>
        <strain evidence="1">CGMCC 4.7430</strain>
    </source>
</reference>
<dbReference type="AlphaFoldDB" id="A0A918AAA9"/>
<keyword evidence="2" id="KW-1185">Reference proteome</keyword>
<protein>
    <submittedName>
        <fullName evidence="1">Uncharacterized protein</fullName>
    </submittedName>
</protein>
<proteinExistence type="predicted"/>
<reference evidence="1" key="1">
    <citation type="journal article" date="2014" name="Int. J. Syst. Evol. Microbiol.">
        <title>Complete genome sequence of Corynebacterium casei LMG S-19264T (=DSM 44701T), isolated from a smear-ripened cheese.</title>
        <authorList>
            <consortium name="US DOE Joint Genome Institute (JGI-PGF)"/>
            <person name="Walter F."/>
            <person name="Albersmeier A."/>
            <person name="Kalinowski J."/>
            <person name="Ruckert C."/>
        </authorList>
    </citation>
    <scope>NUCLEOTIDE SEQUENCE</scope>
    <source>
        <strain evidence="1">CGMCC 4.7430</strain>
    </source>
</reference>
<organism evidence="1 2">
    <name type="scientific">Nonomuraea glycinis</name>
    <dbReference type="NCBI Taxonomy" id="2047744"/>
    <lineage>
        <taxon>Bacteria</taxon>
        <taxon>Bacillati</taxon>
        <taxon>Actinomycetota</taxon>
        <taxon>Actinomycetes</taxon>
        <taxon>Streptosporangiales</taxon>
        <taxon>Streptosporangiaceae</taxon>
        <taxon>Nonomuraea</taxon>
    </lineage>
</organism>
<dbReference type="Proteomes" id="UP000660745">
    <property type="component" value="Unassembled WGS sequence"/>
</dbReference>
<comment type="caution">
    <text evidence="1">The sequence shown here is derived from an EMBL/GenBank/DDBJ whole genome shotgun (WGS) entry which is preliminary data.</text>
</comment>
<name>A0A918AAA9_9ACTN</name>
<gene>
    <name evidence="1" type="ORF">GCM10012278_50370</name>
</gene>
<evidence type="ECO:0000313" key="2">
    <source>
        <dbReference type="Proteomes" id="UP000660745"/>
    </source>
</evidence>
<evidence type="ECO:0000313" key="1">
    <source>
        <dbReference type="EMBL" id="GGP10498.1"/>
    </source>
</evidence>
<accession>A0A918AAA9</accession>